<dbReference type="InterPro" id="IPR011058">
    <property type="entry name" value="Cyanovirin-N"/>
</dbReference>
<evidence type="ECO:0000259" key="2">
    <source>
        <dbReference type="Pfam" id="PF08881"/>
    </source>
</evidence>
<dbReference type="Pfam" id="PF08881">
    <property type="entry name" value="CVNH"/>
    <property type="match status" value="1"/>
</dbReference>
<sequence>MFAFSLLKLAALATALQLTAAINIREADDKAAASCTDWSIIPNTATIAAVCRDSNGGSHNTNIPLSDCTGNQNGVIACQHDGGAGSSCIFSNIQFSSTFLTATASCLNRAGQRVDTNNFDLNACLTNTEGTLTC</sequence>
<dbReference type="Gene3D" id="2.30.60.10">
    <property type="entry name" value="Cyanovirin-N"/>
    <property type="match status" value="1"/>
</dbReference>
<organism evidence="3">
    <name type="scientific">Pholiota microspora</name>
    <name type="common">White-rot fungus</name>
    <name type="synonym">Pholiota nameko</name>
    <dbReference type="NCBI Taxonomy" id="1538424"/>
    <lineage>
        <taxon>Eukaryota</taxon>
        <taxon>Fungi</taxon>
        <taxon>Dikarya</taxon>
        <taxon>Basidiomycota</taxon>
        <taxon>Agaricomycotina</taxon>
        <taxon>Agaricomycetes</taxon>
        <taxon>Agaricomycetidae</taxon>
        <taxon>Agaricales</taxon>
        <taxon>Agaricineae</taxon>
        <taxon>Strophariaceae</taxon>
        <taxon>Pholiota</taxon>
    </lineage>
</organism>
<evidence type="ECO:0000256" key="1">
    <source>
        <dbReference type="SAM" id="SignalP"/>
    </source>
</evidence>
<evidence type="ECO:0000313" key="3">
    <source>
        <dbReference type="EMBL" id="BAL02915.1"/>
    </source>
</evidence>
<accession>G3XKS3</accession>
<feature type="domain" description="Cyanovirin-N" evidence="2">
    <location>
        <begin position="33"/>
        <end position="133"/>
    </location>
</feature>
<feature type="signal peptide" evidence="1">
    <location>
        <begin position="1"/>
        <end position="21"/>
    </location>
</feature>
<dbReference type="SUPFAM" id="SSF51322">
    <property type="entry name" value="Cyanovirin-N"/>
    <property type="match status" value="1"/>
</dbReference>
<feature type="chain" id="PRO_5003459871" evidence="1">
    <location>
        <begin position="22"/>
        <end position="134"/>
    </location>
</feature>
<keyword evidence="1" id="KW-0732">Signal</keyword>
<proteinExistence type="evidence at transcript level"/>
<protein>
    <submittedName>
        <fullName evidence="3">Uncharacterized protein pdi310</fullName>
    </submittedName>
</protein>
<name>G3XKS3_PHOMI</name>
<dbReference type="InterPro" id="IPR036673">
    <property type="entry name" value="Cyanovirin-N_sf"/>
</dbReference>
<gene>
    <name evidence="3" type="primary">pdi310</name>
</gene>
<dbReference type="EMBL" id="AB672713">
    <property type="protein sequence ID" value="BAL02915.1"/>
    <property type="molecule type" value="mRNA"/>
</dbReference>
<reference evidence="3" key="1">
    <citation type="submission" date="2011-09" db="EMBL/GenBank/DDBJ databases">
        <title>Phosphate deficiency-inducible genes from Pholiota nameko strain N2.</title>
        <authorList>
            <person name="Kudo T."/>
            <person name="Tasaki Y."/>
            <person name="Hara T."/>
            <person name="Joh T."/>
        </authorList>
    </citation>
    <scope>NUCLEOTIDE SEQUENCE</scope>
    <source>
        <strain evidence="3">N2</strain>
    </source>
</reference>
<dbReference type="AlphaFoldDB" id="G3XKS3"/>